<keyword evidence="5" id="KW-1185">Reference proteome</keyword>
<dbReference type="Gene3D" id="3.30.70.270">
    <property type="match status" value="1"/>
</dbReference>
<feature type="coiled-coil region" evidence="2">
    <location>
        <begin position="56"/>
        <end position="90"/>
    </location>
</feature>
<protein>
    <recommendedName>
        <fullName evidence="1">diguanylate cyclase</fullName>
        <ecNumber evidence="1">2.7.7.65</ecNumber>
    </recommendedName>
</protein>
<dbReference type="FunFam" id="3.30.70.270:FF:000001">
    <property type="entry name" value="Diguanylate cyclase domain protein"/>
    <property type="match status" value="1"/>
</dbReference>
<dbReference type="EMBL" id="JACLAU010000028">
    <property type="protein sequence ID" value="MBC2652849.1"/>
    <property type="molecule type" value="Genomic_DNA"/>
</dbReference>
<dbReference type="Proteomes" id="UP000520156">
    <property type="component" value="Unassembled WGS sequence"/>
</dbReference>
<dbReference type="AlphaFoldDB" id="A0A7X1KD09"/>
<dbReference type="PANTHER" id="PTHR45138:SF24">
    <property type="entry name" value="DIGUANYLATE CYCLASE DGCC-RELATED"/>
    <property type="match status" value="1"/>
</dbReference>
<dbReference type="InterPro" id="IPR050469">
    <property type="entry name" value="Diguanylate_Cyclase"/>
</dbReference>
<dbReference type="Pfam" id="PF00990">
    <property type="entry name" value="GGDEF"/>
    <property type="match status" value="1"/>
</dbReference>
<dbReference type="EC" id="2.7.7.65" evidence="1"/>
<feature type="domain" description="GGDEF" evidence="3">
    <location>
        <begin position="187"/>
        <end position="322"/>
    </location>
</feature>
<evidence type="ECO:0000313" key="5">
    <source>
        <dbReference type="Proteomes" id="UP000520156"/>
    </source>
</evidence>
<dbReference type="GO" id="GO:0052621">
    <property type="term" value="F:diguanylate cyclase activity"/>
    <property type="evidence" value="ECO:0007669"/>
    <property type="project" value="UniProtKB-EC"/>
</dbReference>
<comment type="caution">
    <text evidence="4">The sequence shown here is derived from an EMBL/GenBank/DDBJ whole genome shotgun (WGS) entry which is preliminary data.</text>
</comment>
<dbReference type="SMART" id="SM00267">
    <property type="entry name" value="GGDEF"/>
    <property type="match status" value="1"/>
</dbReference>
<dbReference type="GO" id="GO:1902201">
    <property type="term" value="P:negative regulation of bacterial-type flagellum-dependent cell motility"/>
    <property type="evidence" value="ECO:0007669"/>
    <property type="project" value="TreeGrafter"/>
</dbReference>
<accession>A0A7X1KD09</accession>
<dbReference type="InterPro" id="IPR043128">
    <property type="entry name" value="Rev_trsase/Diguanyl_cyclase"/>
</dbReference>
<dbReference type="PROSITE" id="PS50887">
    <property type="entry name" value="GGDEF"/>
    <property type="match status" value="1"/>
</dbReference>
<evidence type="ECO:0000256" key="1">
    <source>
        <dbReference type="ARBA" id="ARBA00012528"/>
    </source>
</evidence>
<name>A0A7X1KD09_9SPHN</name>
<organism evidence="4 5">
    <name type="scientific">Novosphingobium aerophilum</name>
    <dbReference type="NCBI Taxonomy" id="2839843"/>
    <lineage>
        <taxon>Bacteria</taxon>
        <taxon>Pseudomonadati</taxon>
        <taxon>Pseudomonadota</taxon>
        <taxon>Alphaproteobacteria</taxon>
        <taxon>Sphingomonadales</taxon>
        <taxon>Sphingomonadaceae</taxon>
        <taxon>Novosphingobium</taxon>
    </lineage>
</organism>
<evidence type="ECO:0000259" key="3">
    <source>
        <dbReference type="PROSITE" id="PS50887"/>
    </source>
</evidence>
<dbReference type="SUPFAM" id="SSF55073">
    <property type="entry name" value="Nucleotide cyclase"/>
    <property type="match status" value="1"/>
</dbReference>
<dbReference type="GO" id="GO:0043709">
    <property type="term" value="P:cell adhesion involved in single-species biofilm formation"/>
    <property type="evidence" value="ECO:0007669"/>
    <property type="project" value="TreeGrafter"/>
</dbReference>
<proteinExistence type="predicted"/>
<dbReference type="GO" id="GO:0005886">
    <property type="term" value="C:plasma membrane"/>
    <property type="evidence" value="ECO:0007669"/>
    <property type="project" value="TreeGrafter"/>
</dbReference>
<gene>
    <name evidence="4" type="ORF">H7F49_14220</name>
</gene>
<evidence type="ECO:0000313" key="4">
    <source>
        <dbReference type="EMBL" id="MBC2652849.1"/>
    </source>
</evidence>
<dbReference type="NCBIfam" id="TIGR00254">
    <property type="entry name" value="GGDEF"/>
    <property type="match status" value="1"/>
</dbReference>
<evidence type="ECO:0000256" key="2">
    <source>
        <dbReference type="SAM" id="Coils"/>
    </source>
</evidence>
<keyword evidence="2" id="KW-0175">Coiled coil</keyword>
<reference evidence="4 5" key="1">
    <citation type="submission" date="2020-08" db="EMBL/GenBank/DDBJ databases">
        <title>The genome sequence of Novosphingobium flavum 4Y4.</title>
        <authorList>
            <person name="Liu Y."/>
        </authorList>
    </citation>
    <scope>NUCLEOTIDE SEQUENCE [LARGE SCALE GENOMIC DNA]</scope>
    <source>
        <strain evidence="4 5">4Y4</strain>
    </source>
</reference>
<sequence>MAGFLGRHHLRLSQSTLLAAYDCVTGNDPRLALAVAERERAAEPVSLDWLVGFRRGEGVQDELAAVARLMERLERNLESFSQTTTQARTATTEYSAALRDQVDGLQQGGDAGAMLADVLAIARTMIERTHDIERHMVRSEQETRALHRSLEETRRHAELDHLTGLPNRRAFEHRLARELVAAQAEGDPLCVAFCDIDRFKRINDTHGHDAGDRVLRAVACALNEISDDRCHVARHGGEEFVVLFRGLPLDEAYDRLDETRDALAERRMVNRATDIPFGKVTFSAGIADVFEYPDSREALRAADEALYIAKKDGRNRIVRASAQVRLIAGPPKAA</sequence>
<dbReference type="CDD" id="cd01949">
    <property type="entry name" value="GGDEF"/>
    <property type="match status" value="1"/>
</dbReference>
<dbReference type="PANTHER" id="PTHR45138">
    <property type="entry name" value="REGULATORY COMPONENTS OF SENSORY TRANSDUCTION SYSTEM"/>
    <property type="match status" value="1"/>
</dbReference>
<dbReference type="InterPro" id="IPR029787">
    <property type="entry name" value="Nucleotide_cyclase"/>
</dbReference>
<dbReference type="InterPro" id="IPR000160">
    <property type="entry name" value="GGDEF_dom"/>
</dbReference>